<keyword evidence="2 3" id="KW-0472">Membrane</keyword>
<name>A0A6P5FPS7_ANACO</name>
<dbReference type="PANTHER" id="PTHR31415">
    <property type="entry name" value="OS05G0367900 PROTEIN"/>
    <property type="match status" value="1"/>
</dbReference>
<keyword evidence="3" id="KW-0812">Transmembrane</keyword>
<feature type="transmembrane region" description="Helical" evidence="3">
    <location>
        <begin position="74"/>
        <end position="97"/>
    </location>
</feature>
<proteinExistence type="predicted"/>
<protein>
    <submittedName>
        <fullName evidence="5">NDR1/HIN1-like protein 12</fullName>
    </submittedName>
</protein>
<dbReference type="AlphaFoldDB" id="A0A6P5FPS7"/>
<evidence type="ECO:0000313" key="5">
    <source>
        <dbReference type="RefSeq" id="XP_020097984.1"/>
    </source>
</evidence>
<dbReference type="GO" id="GO:0009506">
    <property type="term" value="C:plasmodesma"/>
    <property type="evidence" value="ECO:0007669"/>
    <property type="project" value="TreeGrafter"/>
</dbReference>
<comment type="subcellular location">
    <subcellularLocation>
        <location evidence="1">Membrane</location>
    </subcellularLocation>
</comment>
<accession>A0A6P5FPS7</accession>
<keyword evidence="4" id="KW-1185">Reference proteome</keyword>
<keyword evidence="3" id="KW-1133">Transmembrane helix</keyword>
<organism evidence="4 5">
    <name type="scientific">Ananas comosus</name>
    <name type="common">Pineapple</name>
    <name type="synonym">Ananas ananas</name>
    <dbReference type="NCBI Taxonomy" id="4615"/>
    <lineage>
        <taxon>Eukaryota</taxon>
        <taxon>Viridiplantae</taxon>
        <taxon>Streptophyta</taxon>
        <taxon>Embryophyta</taxon>
        <taxon>Tracheophyta</taxon>
        <taxon>Spermatophyta</taxon>
        <taxon>Magnoliopsida</taxon>
        <taxon>Liliopsida</taxon>
        <taxon>Poales</taxon>
        <taxon>Bromeliaceae</taxon>
        <taxon>Bromelioideae</taxon>
        <taxon>Ananas</taxon>
    </lineage>
</organism>
<evidence type="ECO:0000313" key="4">
    <source>
        <dbReference type="Proteomes" id="UP000515123"/>
    </source>
</evidence>
<dbReference type="InterPro" id="IPR044839">
    <property type="entry name" value="NDR1-like"/>
</dbReference>
<dbReference type="OrthoDB" id="1426517at2759"/>
<reference evidence="5" key="2">
    <citation type="submission" date="2025-08" db="UniProtKB">
        <authorList>
            <consortium name="RefSeq"/>
        </authorList>
    </citation>
    <scope>IDENTIFICATION</scope>
    <source>
        <tissue evidence="5">Leaf</tissue>
    </source>
</reference>
<gene>
    <name evidence="5" type="primary">LOC109716789</name>
</gene>
<dbReference type="RefSeq" id="XP_020097984.1">
    <property type="nucleotide sequence ID" value="XM_020242395.1"/>
</dbReference>
<reference evidence="4" key="1">
    <citation type="journal article" date="2015" name="Nat. Genet.">
        <title>The pineapple genome and the evolution of CAM photosynthesis.</title>
        <authorList>
            <person name="Ming R."/>
            <person name="VanBuren R."/>
            <person name="Wai C.M."/>
            <person name="Tang H."/>
            <person name="Schatz M.C."/>
            <person name="Bowers J.E."/>
            <person name="Lyons E."/>
            <person name="Wang M.L."/>
            <person name="Chen J."/>
            <person name="Biggers E."/>
            <person name="Zhang J."/>
            <person name="Huang L."/>
            <person name="Zhang L."/>
            <person name="Miao W."/>
            <person name="Zhang J."/>
            <person name="Ye Z."/>
            <person name="Miao C."/>
            <person name="Lin Z."/>
            <person name="Wang H."/>
            <person name="Zhou H."/>
            <person name="Yim W.C."/>
            <person name="Priest H.D."/>
            <person name="Zheng C."/>
            <person name="Woodhouse M."/>
            <person name="Edger P.P."/>
            <person name="Guyot R."/>
            <person name="Guo H.B."/>
            <person name="Guo H."/>
            <person name="Zheng G."/>
            <person name="Singh R."/>
            <person name="Sharma A."/>
            <person name="Min X."/>
            <person name="Zheng Y."/>
            <person name="Lee H."/>
            <person name="Gurtowski J."/>
            <person name="Sedlazeck F.J."/>
            <person name="Harkess A."/>
            <person name="McKain M.R."/>
            <person name="Liao Z."/>
            <person name="Fang J."/>
            <person name="Liu J."/>
            <person name="Zhang X."/>
            <person name="Zhang Q."/>
            <person name="Hu W."/>
            <person name="Qin Y."/>
            <person name="Wang K."/>
            <person name="Chen L.Y."/>
            <person name="Shirley N."/>
            <person name="Lin Y.R."/>
            <person name="Liu L.Y."/>
            <person name="Hernandez A.G."/>
            <person name="Wright C.L."/>
            <person name="Bulone V."/>
            <person name="Tuskan G.A."/>
            <person name="Heath K."/>
            <person name="Zee F."/>
            <person name="Moore P.H."/>
            <person name="Sunkar R."/>
            <person name="Leebens-Mack J.H."/>
            <person name="Mockler T."/>
            <person name="Bennetzen J.L."/>
            <person name="Freeling M."/>
            <person name="Sankoff D."/>
            <person name="Paterson A.H."/>
            <person name="Zhu X."/>
            <person name="Yang X."/>
            <person name="Smith J.A."/>
            <person name="Cushman J.C."/>
            <person name="Paull R.E."/>
            <person name="Yu Q."/>
        </authorList>
    </citation>
    <scope>NUCLEOTIDE SEQUENCE [LARGE SCALE GENOMIC DNA]</scope>
    <source>
        <strain evidence="4">cv. F153</strain>
    </source>
</reference>
<sequence length="262" mass="29027">MSPSSNLTICIQLGKEEKPKRKREEIDQLNMVKDCGGHDHDDDCECCPILSILSIFACCSCSEDDCESRKIWCIIAWFVVGLAVLFGFIVLIIYLILHPSKPHYELDGTTVSNLTLSPDHYFLSVIVQITLTTRNPNDGVGIYYDKLDVYAVYKEQQITAPVLLPASYMGHEDVAVWSPYLIGTDVPLTPGLAAALADDEAAGILLINVKVDGMLRWKVGSWVSAHYYIFVNCPAFLTVDNGNGVGPARYHFQQMSTCSVEV</sequence>
<dbReference type="GO" id="GO:0005886">
    <property type="term" value="C:plasma membrane"/>
    <property type="evidence" value="ECO:0007669"/>
    <property type="project" value="TreeGrafter"/>
</dbReference>
<evidence type="ECO:0000256" key="1">
    <source>
        <dbReference type="ARBA" id="ARBA00004370"/>
    </source>
</evidence>
<dbReference type="PANTHER" id="PTHR31415:SF166">
    <property type="entry name" value="LATE EMBRYOGENESIS ABUNDANT (LEA) HYDROXYPROLINE-RICH GLYCOPROTEIN FAMILY"/>
    <property type="match status" value="1"/>
</dbReference>
<evidence type="ECO:0000256" key="2">
    <source>
        <dbReference type="ARBA" id="ARBA00023136"/>
    </source>
</evidence>
<dbReference type="GeneID" id="109716789"/>
<dbReference type="Proteomes" id="UP000515123">
    <property type="component" value="Linkage group 1"/>
</dbReference>
<dbReference type="GO" id="GO:0098542">
    <property type="term" value="P:defense response to other organism"/>
    <property type="evidence" value="ECO:0007669"/>
    <property type="project" value="InterPro"/>
</dbReference>
<evidence type="ECO:0000256" key="3">
    <source>
        <dbReference type="SAM" id="Phobius"/>
    </source>
</evidence>